<evidence type="ECO:0008006" key="3">
    <source>
        <dbReference type="Google" id="ProtNLM"/>
    </source>
</evidence>
<evidence type="ECO:0000313" key="2">
    <source>
        <dbReference type="Proteomes" id="UP000466442"/>
    </source>
</evidence>
<proteinExistence type="predicted"/>
<accession>A0A6A4K4L7</accession>
<dbReference type="SUPFAM" id="SSF48371">
    <property type="entry name" value="ARM repeat"/>
    <property type="match status" value="1"/>
</dbReference>
<dbReference type="Proteomes" id="UP000466442">
    <property type="component" value="Linkage Group LG1"/>
</dbReference>
<name>A0A6A4K4L7_APOLU</name>
<sequence length="448" mass="49685">MEIDEAIDFAVSQLKAQGVDLKHIILDKEVVSGIDDLAEFDRMFGNEQDVDPQNIETCLAMMGRACTLASKNVQYRMYAANLGVFSTIVRLIESFRNESSIVHRILLNMDKIVSGFPDLIVESTMSLLLELNDQHHDENITTALGNVLISSLEKHEGNKKAFFDNVVARRVLDEMLNSKKDDHVRAAADLITNLCLDDDIRVQVPGAHVRATSLADLYLETTYLYLRTQEEVCQACHAMVHKSMITSLLKAVASMAVTNLLVARIHDVDTDFSILVTLLKNYKKQEDIIANANKLMAAISGNDACKASMTPLIPLIVKGVDENLASPKVIQSSFLVIATLTLRSHANSMAFIELHAIEKIAQAMKVLNQTKVRRYGCLALRNIASSSHVKEPFEECDIEELMNTFMQIDSLKEDSKSVLVALGAPVALTERWTGEKGDVVAKNERLGQ</sequence>
<organism evidence="1 2">
    <name type="scientific">Apolygus lucorum</name>
    <name type="common">Small green plant bug</name>
    <name type="synonym">Lygocoris lucorum</name>
    <dbReference type="NCBI Taxonomy" id="248454"/>
    <lineage>
        <taxon>Eukaryota</taxon>
        <taxon>Metazoa</taxon>
        <taxon>Ecdysozoa</taxon>
        <taxon>Arthropoda</taxon>
        <taxon>Hexapoda</taxon>
        <taxon>Insecta</taxon>
        <taxon>Pterygota</taxon>
        <taxon>Neoptera</taxon>
        <taxon>Paraneoptera</taxon>
        <taxon>Hemiptera</taxon>
        <taxon>Heteroptera</taxon>
        <taxon>Panheteroptera</taxon>
        <taxon>Cimicomorpha</taxon>
        <taxon>Miridae</taxon>
        <taxon>Mirini</taxon>
        <taxon>Apolygus</taxon>
    </lineage>
</organism>
<dbReference type="AlphaFoldDB" id="A0A6A4K4L7"/>
<dbReference type="OrthoDB" id="449062at2759"/>
<dbReference type="Gene3D" id="1.25.10.10">
    <property type="entry name" value="Leucine-rich Repeat Variant"/>
    <property type="match status" value="2"/>
</dbReference>
<keyword evidence="2" id="KW-1185">Reference proteome</keyword>
<dbReference type="InterPro" id="IPR016024">
    <property type="entry name" value="ARM-type_fold"/>
</dbReference>
<comment type="caution">
    <text evidence="1">The sequence shown here is derived from an EMBL/GenBank/DDBJ whole genome shotgun (WGS) entry which is preliminary data.</text>
</comment>
<dbReference type="EMBL" id="WIXP02000001">
    <property type="protein sequence ID" value="KAF6216818.1"/>
    <property type="molecule type" value="Genomic_DNA"/>
</dbReference>
<dbReference type="InterPro" id="IPR011989">
    <property type="entry name" value="ARM-like"/>
</dbReference>
<protein>
    <recommendedName>
        <fullName evidence="3">Armadillo repeat-containing domain-containing protein</fullName>
    </recommendedName>
</protein>
<gene>
    <name evidence="1" type="ORF">GE061_001168</name>
</gene>
<reference evidence="1" key="1">
    <citation type="journal article" date="2021" name="Mol. Ecol. Resour.">
        <title>Apolygus lucorum genome provides insights into omnivorousness and mesophyll feeding.</title>
        <authorList>
            <person name="Liu Y."/>
            <person name="Liu H."/>
            <person name="Wang H."/>
            <person name="Huang T."/>
            <person name="Liu B."/>
            <person name="Yang B."/>
            <person name="Yin L."/>
            <person name="Li B."/>
            <person name="Zhang Y."/>
            <person name="Zhang S."/>
            <person name="Jiang F."/>
            <person name="Zhang X."/>
            <person name="Ren Y."/>
            <person name="Wang B."/>
            <person name="Wang S."/>
            <person name="Lu Y."/>
            <person name="Wu K."/>
            <person name="Fan W."/>
            <person name="Wang G."/>
        </authorList>
    </citation>
    <scope>NUCLEOTIDE SEQUENCE</scope>
    <source>
        <strain evidence="1">12Hb</strain>
    </source>
</reference>
<evidence type="ECO:0000313" key="1">
    <source>
        <dbReference type="EMBL" id="KAF6216818.1"/>
    </source>
</evidence>